<dbReference type="Gene3D" id="3.40.720.10">
    <property type="entry name" value="Alkaline Phosphatase, subunit A"/>
    <property type="match status" value="1"/>
</dbReference>
<dbReference type="Gene3D" id="3.30.1360.180">
    <property type="match status" value="1"/>
</dbReference>
<organism evidence="2 3">
    <name type="scientific">Neovison vison</name>
    <name type="common">American mink</name>
    <name type="synonym">Mustela vison</name>
    <dbReference type="NCBI Taxonomy" id="452646"/>
    <lineage>
        <taxon>Eukaryota</taxon>
        <taxon>Metazoa</taxon>
        <taxon>Chordata</taxon>
        <taxon>Craniata</taxon>
        <taxon>Vertebrata</taxon>
        <taxon>Euteleostomi</taxon>
        <taxon>Mammalia</taxon>
        <taxon>Eutheria</taxon>
        <taxon>Laurasiatheria</taxon>
        <taxon>Carnivora</taxon>
        <taxon>Caniformia</taxon>
        <taxon>Musteloidea</taxon>
        <taxon>Mustelidae</taxon>
        <taxon>Mustelinae</taxon>
        <taxon>Neogale</taxon>
    </lineage>
</organism>
<dbReference type="PANTHER" id="PTHR10151">
    <property type="entry name" value="ECTONUCLEOTIDE PYROPHOSPHATASE/PHOSPHODIESTERASE"/>
    <property type="match status" value="1"/>
</dbReference>
<keyword evidence="3" id="KW-1185">Reference proteome</keyword>
<reference evidence="2" key="2">
    <citation type="submission" date="2025-09" db="UniProtKB">
        <authorList>
            <consortium name="Ensembl"/>
        </authorList>
    </citation>
    <scope>IDENTIFICATION</scope>
</reference>
<dbReference type="Ensembl" id="ENSNVIT00000029999.1">
    <property type="protein sequence ID" value="ENSNVIP00000025870.1"/>
    <property type="gene ID" value="ENSNVIG00000019936.1"/>
</dbReference>
<protein>
    <submittedName>
        <fullName evidence="2">Uncharacterized protein</fullName>
    </submittedName>
</protein>
<evidence type="ECO:0000313" key="3">
    <source>
        <dbReference type="Proteomes" id="UP000694425"/>
    </source>
</evidence>
<reference evidence="2" key="1">
    <citation type="submission" date="2025-08" db="UniProtKB">
        <authorList>
            <consortium name="Ensembl"/>
        </authorList>
    </citation>
    <scope>IDENTIFICATION</scope>
</reference>
<dbReference type="InterPro" id="IPR002591">
    <property type="entry name" value="Phosphodiest/P_Trfase"/>
</dbReference>
<name>A0A8C7BSU5_NEOVI</name>
<dbReference type="GeneTree" id="ENSGT00940000159640"/>
<dbReference type="Proteomes" id="UP000694425">
    <property type="component" value="Unplaced"/>
</dbReference>
<proteinExistence type="predicted"/>
<evidence type="ECO:0000256" key="1">
    <source>
        <dbReference type="SAM" id="MobiDB-lite"/>
    </source>
</evidence>
<dbReference type="InterPro" id="IPR017850">
    <property type="entry name" value="Alkaline_phosphatase_core_sf"/>
</dbReference>
<sequence>PLPSSLDTELPVSTSELNRYNFVCQILIRYISLFTLTLWSGLAEKMKPGLCLGSSQKKCFSRRFASLSKIRADKKAKNTVHCIYRQESTMMRSTLVYYCNQGACFSACHSSCMCSPSPFLINNLPLCLLVISVCQNSDTQIKSELPSSQNSSRSWFFPIEKVLLFTLKNARQQYVEESHKLKNSHNRKGNCWIYRKYMRIVFPNRRYPHFINDETGLSLELHEGIPKRQYCVLLGLNATIWGREKKTQTWWSAIPIILTDMLMSLPSGISFGAGSVARIQSETPSHYLIFNHHRPLARLDFNIFKWLNLPRKKKPEYFYLHIRQPVAKSHKALPMGEYQVELLRDIDKAVALLLEGLFKRNYNNVIGVQIRQDLIINDSYSERKERRGFNYPRCQFITLVNPNKISDRRIKKIFNIFNFSPNSVRKLVNMKVNTYLEPYLISKVEIKASFSTTEVIDFSHFLVPEQLLALKRFSQSMCGGGSHTLNTTFRTTDTIFTSHLPLIKYESELEPLPSAQISQLCCDLFEKQEKKNTGKNMGLNHLTSNGFPKPVNSSGLSRSSECHFEKPSPDFKDILLPYIYVDYDLVRLNHLFNINQRKVKVNSKISLPFSHEKYKRKRKERTLVYYLMKLSCFGKNFKSPHWSSYAKSIPKSTSTLVPTSPQTRESASPSDPPHSHALSLSLKKKGMTRQLGSPPQTCSHSPSFFKCLVSANFIPMNISIGQYSDNIHFVFICDQNTEGDSVLLKEMPVFNNYIEIYLSQYKLNVYYSLSFLSFPTEKTIIIHSYKNRSDTQKAHPGGQNLVVFFLRDKNRSREMCQEYSPKHLLTDQIWKSHVECYILVVLATKRDYFSPLMKKMNDIRQMAKYLGSFSTFI</sequence>
<evidence type="ECO:0000313" key="2">
    <source>
        <dbReference type="Ensembl" id="ENSNVIP00000025870.1"/>
    </source>
</evidence>
<feature type="region of interest" description="Disordered" evidence="1">
    <location>
        <begin position="651"/>
        <end position="678"/>
    </location>
</feature>
<dbReference type="AlphaFoldDB" id="A0A8C7BSU5"/>
<dbReference type="PANTHER" id="PTHR10151:SF114">
    <property type="entry name" value="ECTONUCLEOTIDE PYROPHOSPHATASE_PHOSPHODIESTERASE C27A7.3"/>
    <property type="match status" value="1"/>
</dbReference>
<feature type="compositionally biased region" description="Polar residues" evidence="1">
    <location>
        <begin position="651"/>
        <end position="665"/>
    </location>
</feature>
<accession>A0A8C7BSU5</accession>
<dbReference type="Pfam" id="PF01663">
    <property type="entry name" value="Phosphodiest"/>
    <property type="match status" value="1"/>
</dbReference>